<dbReference type="EMBL" id="CACSLK010027842">
    <property type="protein sequence ID" value="CAA0833816.1"/>
    <property type="molecule type" value="Genomic_DNA"/>
</dbReference>
<feature type="compositionally biased region" description="Basic and acidic residues" evidence="1">
    <location>
        <begin position="270"/>
        <end position="287"/>
    </location>
</feature>
<proteinExistence type="predicted"/>
<dbReference type="OrthoDB" id="780166at2759"/>
<feature type="non-terminal residue" evidence="2">
    <location>
        <position position="416"/>
    </location>
</feature>
<dbReference type="AlphaFoldDB" id="A0A9N7NMS7"/>
<reference evidence="2" key="1">
    <citation type="submission" date="2019-12" db="EMBL/GenBank/DDBJ databases">
        <authorList>
            <person name="Scholes J."/>
        </authorList>
    </citation>
    <scope>NUCLEOTIDE SEQUENCE</scope>
</reference>
<evidence type="ECO:0000313" key="3">
    <source>
        <dbReference type="Proteomes" id="UP001153555"/>
    </source>
</evidence>
<keyword evidence="3" id="KW-1185">Reference proteome</keyword>
<feature type="compositionally biased region" description="Basic and acidic residues" evidence="1">
    <location>
        <begin position="354"/>
        <end position="378"/>
    </location>
</feature>
<feature type="region of interest" description="Disordered" evidence="1">
    <location>
        <begin position="354"/>
        <end position="416"/>
    </location>
</feature>
<evidence type="ECO:0000256" key="1">
    <source>
        <dbReference type="SAM" id="MobiDB-lite"/>
    </source>
</evidence>
<gene>
    <name evidence="2" type="ORF">SHERM_29072</name>
</gene>
<feature type="region of interest" description="Disordered" evidence="1">
    <location>
        <begin position="270"/>
        <end position="289"/>
    </location>
</feature>
<dbReference type="PANTHER" id="PTHR34959">
    <property type="entry name" value="PROTEIN LAZY 1"/>
    <property type="match status" value="1"/>
</dbReference>
<sequence>MKLLGWMHRKLMQNSTEPVKNDSTGNLQACFSSIPSVKRERSPNAFEPAKSYDEPFDFLSIGTFGTDLLLDTAPPTPTLPTPVAALTGQPIDITENDLDLISHELEKFLESEDAETAYNSSERSSKASVITLTDQGNLQLCPLQKYLLAAPVGLAEMGREEVKKTRTSLEELFKEGKKSVDDGPLLKKGEGMGGKGNVARLLKKFVKRLSPTSSDGTAGFNDDDYDDDAVFRPTKKKLSKKYLLAAPVGLAEMGREEVKKTRTSLEELFKEGKKSVDDSPPLKKGEGKGNVARLVKKLVTRLSPASSDGTAGFNDDYDDDAVILPTKKKLSKKLVKMFNKKVYPEEMAEKQILKVTKSSEKKNYNCSKDNHPTAHNNDDQSASSKSKKNNSGLFCTGLGRDSSPVNAGHWVKTDSD</sequence>
<accession>A0A9N7NMS7</accession>
<dbReference type="GO" id="GO:0009630">
    <property type="term" value="P:gravitropism"/>
    <property type="evidence" value="ECO:0007669"/>
    <property type="project" value="InterPro"/>
</dbReference>
<dbReference type="GO" id="GO:2000012">
    <property type="term" value="P:regulation of auxin polar transport"/>
    <property type="evidence" value="ECO:0007669"/>
    <property type="project" value="InterPro"/>
</dbReference>
<name>A0A9N7NMS7_STRHE</name>
<protein>
    <recommendedName>
        <fullName evidence="4">LAZY1</fullName>
    </recommendedName>
</protein>
<dbReference type="InterPro" id="IPR038928">
    <property type="entry name" value="LAZY1"/>
</dbReference>
<evidence type="ECO:0000313" key="2">
    <source>
        <dbReference type="EMBL" id="CAA0833816.1"/>
    </source>
</evidence>
<organism evidence="2 3">
    <name type="scientific">Striga hermonthica</name>
    <name type="common">Purple witchweed</name>
    <name type="synonym">Buchnera hermonthica</name>
    <dbReference type="NCBI Taxonomy" id="68872"/>
    <lineage>
        <taxon>Eukaryota</taxon>
        <taxon>Viridiplantae</taxon>
        <taxon>Streptophyta</taxon>
        <taxon>Embryophyta</taxon>
        <taxon>Tracheophyta</taxon>
        <taxon>Spermatophyta</taxon>
        <taxon>Magnoliopsida</taxon>
        <taxon>eudicotyledons</taxon>
        <taxon>Gunneridae</taxon>
        <taxon>Pentapetalae</taxon>
        <taxon>asterids</taxon>
        <taxon>lamiids</taxon>
        <taxon>Lamiales</taxon>
        <taxon>Orobanchaceae</taxon>
        <taxon>Buchnereae</taxon>
        <taxon>Striga</taxon>
    </lineage>
</organism>
<evidence type="ECO:0008006" key="4">
    <source>
        <dbReference type="Google" id="ProtNLM"/>
    </source>
</evidence>
<comment type="caution">
    <text evidence="2">The sequence shown here is derived from an EMBL/GenBank/DDBJ whole genome shotgun (WGS) entry which is preliminary data.</text>
</comment>
<dbReference type="PANTHER" id="PTHR34959:SF3">
    <property type="entry name" value="PROTEIN LAZY 1"/>
    <property type="match status" value="1"/>
</dbReference>
<dbReference type="Proteomes" id="UP001153555">
    <property type="component" value="Unassembled WGS sequence"/>
</dbReference>